<evidence type="ECO:0000259" key="5">
    <source>
        <dbReference type="PROSITE" id="PS51462"/>
    </source>
</evidence>
<dbReference type="EMBL" id="LLWH01000079">
    <property type="protein sequence ID" value="KQB54425.1"/>
    <property type="molecule type" value="Genomic_DNA"/>
</dbReference>
<dbReference type="AlphaFoldDB" id="A0A0Q0T4D3"/>
<name>A0A0Q0T4D3_9PSED</name>
<sequence>MRQRPSSRLLVISPEHRVLLFRFTHKTGALKGQEYWATPGGGLEPGETFEQAAIRELYEEVGVVVDDVGSELAQRSFEMQLPDGEWVVADERFFLVRVKNEQITDAGWTDQERQVMSQHRWWSRDALQHTKAIIFPEDLLSILGLNLR</sequence>
<keyword evidence="3" id="KW-0460">Magnesium</keyword>
<dbReference type="Pfam" id="PF00293">
    <property type="entry name" value="NUDIX"/>
    <property type="match status" value="1"/>
</dbReference>
<proteinExistence type="inferred from homology"/>
<dbReference type="GO" id="GO:0016787">
    <property type="term" value="F:hydrolase activity"/>
    <property type="evidence" value="ECO:0007669"/>
    <property type="project" value="UniProtKB-KW"/>
</dbReference>
<comment type="cofactor">
    <cofactor evidence="1">
        <name>Mg(2+)</name>
        <dbReference type="ChEBI" id="CHEBI:18420"/>
    </cofactor>
</comment>
<dbReference type="PROSITE" id="PS51462">
    <property type="entry name" value="NUDIX"/>
    <property type="match status" value="1"/>
</dbReference>
<dbReference type="SUPFAM" id="SSF55811">
    <property type="entry name" value="Nudix"/>
    <property type="match status" value="1"/>
</dbReference>
<evidence type="ECO:0000256" key="2">
    <source>
        <dbReference type="ARBA" id="ARBA00022801"/>
    </source>
</evidence>
<dbReference type="PROSITE" id="PS00893">
    <property type="entry name" value="NUDIX_BOX"/>
    <property type="match status" value="1"/>
</dbReference>
<organism evidence="6 7">
    <name type="scientific">Pseudomonas endophytica</name>
    <dbReference type="NCBI Taxonomy" id="1563157"/>
    <lineage>
        <taxon>Bacteria</taxon>
        <taxon>Pseudomonadati</taxon>
        <taxon>Pseudomonadota</taxon>
        <taxon>Gammaproteobacteria</taxon>
        <taxon>Pseudomonadales</taxon>
        <taxon>Pseudomonadaceae</taxon>
        <taxon>Pseudomonas</taxon>
    </lineage>
</organism>
<dbReference type="Gene3D" id="3.90.79.10">
    <property type="entry name" value="Nucleoside Triphosphate Pyrophosphohydrolase"/>
    <property type="match status" value="1"/>
</dbReference>
<dbReference type="PANTHER" id="PTHR43046:SF12">
    <property type="entry name" value="GDP-MANNOSE MANNOSYL HYDROLASE"/>
    <property type="match status" value="1"/>
</dbReference>
<evidence type="ECO:0000256" key="1">
    <source>
        <dbReference type="ARBA" id="ARBA00001946"/>
    </source>
</evidence>
<comment type="caution">
    <text evidence="6">The sequence shown here is derived from an EMBL/GenBank/DDBJ whole genome shotgun (WGS) entry which is preliminary data.</text>
</comment>
<dbReference type="RefSeq" id="WP_055102142.1">
    <property type="nucleotide sequence ID" value="NZ_LLWH01000079.1"/>
</dbReference>
<dbReference type="PRINTS" id="PR00502">
    <property type="entry name" value="NUDIXFAMILY"/>
</dbReference>
<dbReference type="STRING" id="1563157.AQS70_07385"/>
<dbReference type="InterPro" id="IPR015797">
    <property type="entry name" value="NUDIX_hydrolase-like_dom_sf"/>
</dbReference>
<gene>
    <name evidence="6" type="ORF">AQS70_07385</name>
</gene>
<dbReference type="InterPro" id="IPR000086">
    <property type="entry name" value="NUDIX_hydrolase_dom"/>
</dbReference>
<dbReference type="InterPro" id="IPR020084">
    <property type="entry name" value="NUDIX_hydrolase_CS"/>
</dbReference>
<dbReference type="CDD" id="cd04685">
    <property type="entry name" value="NUDIX_Hydrolase"/>
    <property type="match status" value="1"/>
</dbReference>
<evidence type="ECO:0000313" key="7">
    <source>
        <dbReference type="Proteomes" id="UP000050342"/>
    </source>
</evidence>
<feature type="domain" description="Nudix hydrolase" evidence="5">
    <location>
        <begin position="1"/>
        <end position="146"/>
    </location>
</feature>
<evidence type="ECO:0000313" key="6">
    <source>
        <dbReference type="EMBL" id="KQB54425.1"/>
    </source>
</evidence>
<dbReference type="PANTHER" id="PTHR43046">
    <property type="entry name" value="GDP-MANNOSE MANNOSYL HYDROLASE"/>
    <property type="match status" value="1"/>
</dbReference>
<accession>A0A0Q0T4D3</accession>
<keyword evidence="2 4" id="KW-0378">Hydrolase</keyword>
<dbReference type="Proteomes" id="UP000050342">
    <property type="component" value="Unassembled WGS sequence"/>
</dbReference>
<evidence type="ECO:0000256" key="4">
    <source>
        <dbReference type="RuleBase" id="RU003476"/>
    </source>
</evidence>
<reference evidence="6 7" key="1">
    <citation type="submission" date="2015-10" db="EMBL/GenBank/DDBJ databases">
        <title>Pseudomonas helleri sp. nov. and Pseudomonas weihenstephanensis sp. nov., isolated from raw cows milk.</title>
        <authorList>
            <person name="Von Neubeck M."/>
            <person name="Huptas C."/>
            <person name="Wenning M."/>
            <person name="Scherer S."/>
        </authorList>
    </citation>
    <scope>NUCLEOTIDE SEQUENCE [LARGE SCALE GENOMIC DNA]</scope>
    <source>
        <strain evidence="6 7">BSTT44</strain>
    </source>
</reference>
<keyword evidence="7" id="KW-1185">Reference proteome</keyword>
<dbReference type="OrthoDB" id="9761969at2"/>
<comment type="similarity">
    <text evidence="4">Belongs to the Nudix hydrolase family.</text>
</comment>
<protein>
    <submittedName>
        <fullName evidence="6">DNA mismatch repair protein MutT</fullName>
    </submittedName>
</protein>
<evidence type="ECO:0000256" key="3">
    <source>
        <dbReference type="ARBA" id="ARBA00022842"/>
    </source>
</evidence>
<dbReference type="InterPro" id="IPR020476">
    <property type="entry name" value="Nudix_hydrolase"/>
</dbReference>